<keyword evidence="4" id="KW-0808">Transferase</keyword>
<dbReference type="InterPro" id="IPR040079">
    <property type="entry name" value="Glutathione_S-Trfase"/>
</dbReference>
<protein>
    <recommendedName>
        <fullName evidence="3">glutathione transferase</fullName>
        <ecNumber evidence="3">2.5.1.18</ecNumber>
    </recommendedName>
    <alternativeName>
        <fullName evidence="5">GST class-theta</fullName>
    </alternativeName>
</protein>
<evidence type="ECO:0000313" key="7">
    <source>
        <dbReference type="EnsemblMetazoa" id="AARA015762-PA"/>
    </source>
</evidence>
<dbReference type="VEuPathDB" id="VectorBase:AARA21_010792"/>
<comment type="catalytic activity">
    <reaction evidence="6">
        <text>RX + glutathione = an S-substituted glutathione + a halide anion + H(+)</text>
        <dbReference type="Rhea" id="RHEA:16437"/>
        <dbReference type="ChEBI" id="CHEBI:15378"/>
        <dbReference type="ChEBI" id="CHEBI:16042"/>
        <dbReference type="ChEBI" id="CHEBI:17792"/>
        <dbReference type="ChEBI" id="CHEBI:57925"/>
        <dbReference type="ChEBI" id="CHEBI:90779"/>
        <dbReference type="EC" id="2.5.1.18"/>
    </reaction>
</comment>
<evidence type="ECO:0000256" key="1">
    <source>
        <dbReference type="ARBA" id="ARBA00009899"/>
    </source>
</evidence>
<dbReference type="Gene3D" id="1.20.1050.10">
    <property type="match status" value="1"/>
</dbReference>
<dbReference type="GO" id="GO:0004364">
    <property type="term" value="F:glutathione transferase activity"/>
    <property type="evidence" value="ECO:0007669"/>
    <property type="project" value="UniProtKB-EC"/>
</dbReference>
<evidence type="ECO:0000256" key="3">
    <source>
        <dbReference type="ARBA" id="ARBA00012452"/>
    </source>
</evidence>
<dbReference type="SFLD" id="SFLDS00019">
    <property type="entry name" value="Glutathione_Transferase_(cytos"/>
    <property type="match status" value="1"/>
</dbReference>
<keyword evidence="8" id="KW-1185">Reference proteome</keyword>
<dbReference type="Proteomes" id="UP000075840">
    <property type="component" value="Unassembled WGS sequence"/>
</dbReference>
<dbReference type="Pfam" id="PF13417">
    <property type="entry name" value="GST_N_3"/>
    <property type="match status" value="1"/>
</dbReference>
<dbReference type="InterPro" id="IPR010987">
    <property type="entry name" value="Glutathione-S-Trfase_C-like"/>
</dbReference>
<dbReference type="VEuPathDB" id="VectorBase:AARA015762"/>
<organism evidence="7 8">
    <name type="scientific">Anopheles arabiensis</name>
    <name type="common">Mosquito</name>
    <dbReference type="NCBI Taxonomy" id="7173"/>
    <lineage>
        <taxon>Eukaryota</taxon>
        <taxon>Metazoa</taxon>
        <taxon>Ecdysozoa</taxon>
        <taxon>Arthropoda</taxon>
        <taxon>Hexapoda</taxon>
        <taxon>Insecta</taxon>
        <taxon>Pterygota</taxon>
        <taxon>Neoptera</taxon>
        <taxon>Endopterygota</taxon>
        <taxon>Diptera</taxon>
        <taxon>Nematocera</taxon>
        <taxon>Culicoidea</taxon>
        <taxon>Culicidae</taxon>
        <taxon>Anophelinae</taxon>
        <taxon>Anopheles</taxon>
    </lineage>
</organism>
<dbReference type="SUPFAM" id="SSF52833">
    <property type="entry name" value="Thioredoxin-like"/>
    <property type="match status" value="1"/>
</dbReference>
<evidence type="ECO:0000256" key="6">
    <source>
        <dbReference type="ARBA" id="ARBA00047960"/>
    </source>
</evidence>
<accession>A0A182IIH9</accession>
<dbReference type="PANTHER" id="PTHR43969:SF9">
    <property type="entry name" value="GLUTATHIONE S TRANSFERASE D10, ISOFORM A-RELATED"/>
    <property type="match status" value="1"/>
</dbReference>
<reference evidence="7" key="1">
    <citation type="submission" date="2022-08" db="UniProtKB">
        <authorList>
            <consortium name="EnsemblMetazoa"/>
        </authorList>
    </citation>
    <scope>IDENTIFICATION</scope>
    <source>
        <strain evidence="7">Dongola</strain>
    </source>
</reference>
<dbReference type="InterPro" id="IPR036249">
    <property type="entry name" value="Thioredoxin-like_sf"/>
</dbReference>
<dbReference type="FunFam" id="1.20.1050.10:FF:000007">
    <property type="entry name" value="Glutathione S-transferase 1-1"/>
    <property type="match status" value="1"/>
</dbReference>
<dbReference type="SFLD" id="SFLDG00358">
    <property type="entry name" value="Main_(cytGST)"/>
    <property type="match status" value="1"/>
</dbReference>
<dbReference type="InterPro" id="IPR036282">
    <property type="entry name" value="Glutathione-S-Trfase_C_sf"/>
</dbReference>
<dbReference type="AlphaFoldDB" id="A0A182IIH9"/>
<dbReference type="PROSITE" id="PS50405">
    <property type="entry name" value="GST_CTER"/>
    <property type="match status" value="1"/>
</dbReference>
<dbReference type="CDD" id="cd03177">
    <property type="entry name" value="GST_C_Delta_Epsilon"/>
    <property type="match status" value="1"/>
</dbReference>
<dbReference type="EC" id="2.5.1.18" evidence="3"/>
<evidence type="ECO:0000256" key="2">
    <source>
        <dbReference type="ARBA" id="ARBA00011738"/>
    </source>
</evidence>
<name>A0A182IIH9_ANOAR</name>
<dbReference type="Gene3D" id="3.40.30.10">
    <property type="entry name" value="Glutaredoxin"/>
    <property type="match status" value="1"/>
</dbReference>
<sequence>MDYYCNFVSPPSQSVILVAKKLGIKLNLRKMNIYDPVEMDTLSKLNPHHILPMLVDNGTVVFEPCAIVLYLVETYATNDALYPKDALVRCVVNQRLFFDVGTLFKQIYENVHVQMRNSQPSEKQVQRLQKAADVLERFLSERSYAAADQLTVADICLLVTVNALTLWLGYELAPYPRIRDWLGRVVAELPGCVEFQREVEDATRAYVVNRKI</sequence>
<evidence type="ECO:0000256" key="5">
    <source>
        <dbReference type="ARBA" id="ARBA00041523"/>
    </source>
</evidence>
<evidence type="ECO:0000256" key="4">
    <source>
        <dbReference type="ARBA" id="ARBA00022679"/>
    </source>
</evidence>
<proteinExistence type="inferred from homology"/>
<dbReference type="PROSITE" id="PS50404">
    <property type="entry name" value="GST_NTER"/>
    <property type="match status" value="1"/>
</dbReference>
<dbReference type="PANTHER" id="PTHR43969">
    <property type="entry name" value="GLUTATHIONE S TRANSFERASE D10, ISOFORM A-RELATED"/>
    <property type="match status" value="1"/>
</dbReference>
<dbReference type="InterPro" id="IPR004045">
    <property type="entry name" value="Glutathione_S-Trfase_N"/>
</dbReference>
<evidence type="ECO:0000313" key="8">
    <source>
        <dbReference type="Proteomes" id="UP000075840"/>
    </source>
</evidence>
<comment type="subunit">
    <text evidence="2">Homodimer.</text>
</comment>
<dbReference type="GO" id="GO:0006749">
    <property type="term" value="P:glutathione metabolic process"/>
    <property type="evidence" value="ECO:0007669"/>
    <property type="project" value="TreeGrafter"/>
</dbReference>
<dbReference type="SUPFAM" id="SSF47616">
    <property type="entry name" value="GST C-terminal domain-like"/>
    <property type="match status" value="1"/>
</dbReference>
<dbReference type="EnsemblMetazoa" id="AARA015762-RA">
    <property type="protein sequence ID" value="AARA015762-PA"/>
    <property type="gene ID" value="AARA015762"/>
</dbReference>
<comment type="similarity">
    <text evidence="1">Belongs to the GST superfamily. Theta family.</text>
</comment>
<dbReference type="Pfam" id="PF13410">
    <property type="entry name" value="GST_C_2"/>
    <property type="match status" value="1"/>
</dbReference>
<dbReference type="EMBL" id="APCN01005799">
    <property type="status" value="NOT_ANNOTATED_CDS"/>
    <property type="molecule type" value="Genomic_DNA"/>
</dbReference>